<dbReference type="Gene3D" id="3.30.230.10">
    <property type="match status" value="1"/>
</dbReference>
<dbReference type="NCBIfam" id="NF041438">
    <property type="entry name" value="SepM_fam_S16"/>
    <property type="match status" value="1"/>
</dbReference>
<dbReference type="RefSeq" id="WP_253359597.1">
    <property type="nucleotide sequence ID" value="NZ_JAIULA010000005.1"/>
</dbReference>
<evidence type="ECO:0000313" key="5">
    <source>
        <dbReference type="Proteomes" id="UP001139006"/>
    </source>
</evidence>
<evidence type="ECO:0000256" key="2">
    <source>
        <dbReference type="SAM" id="Phobius"/>
    </source>
</evidence>
<feature type="active site" evidence="1">
    <location>
        <position position="280"/>
    </location>
</feature>
<dbReference type="InterPro" id="IPR008269">
    <property type="entry name" value="Lon_proteolytic"/>
</dbReference>
<dbReference type="GO" id="GO:0004176">
    <property type="term" value="F:ATP-dependent peptidase activity"/>
    <property type="evidence" value="ECO:0007669"/>
    <property type="project" value="UniProtKB-UniRule"/>
</dbReference>
<dbReference type="GO" id="GO:0006508">
    <property type="term" value="P:proteolysis"/>
    <property type="evidence" value="ECO:0007669"/>
    <property type="project" value="UniProtKB-KW"/>
</dbReference>
<feature type="active site" evidence="1">
    <location>
        <position position="235"/>
    </location>
</feature>
<keyword evidence="1" id="KW-0720">Serine protease</keyword>
<sequence>MIKKQWLKFIFIFSGIILLILCLFYPIPYYIEIPGKAVPVSDYVKVPKYKTKANGTFRLVYVNLMHATLATYVWSYTQNYATRISADEVTGTDNDKQYNKVQEYYMDDALNEAKYVALKLANKKVKRTYEGIYVMSILNNSNFRGKLKVGDTIIAINGKHYNSTQGFMHAIESLNNHEKIKVTYERATKKHVISGRTIKLEQTGKVGIGITLANRSKVTSPVKIVTHMDSLGGPSAGLMITLQLYSQLSQKDFLKGRNVAGTGTISADGSVGDIGGVDKKVVASARAGATIFFVPNNAVSKAELNADSSAKNNYEIAKETAKKIGTKMKIVPVKNISDAIKYLKNKN</sequence>
<dbReference type="PROSITE" id="PS51786">
    <property type="entry name" value="LON_PROTEOLYTIC"/>
    <property type="match status" value="1"/>
</dbReference>
<evidence type="ECO:0000259" key="3">
    <source>
        <dbReference type="PROSITE" id="PS51786"/>
    </source>
</evidence>
<feature type="transmembrane region" description="Helical" evidence="2">
    <location>
        <begin position="9"/>
        <end position="31"/>
    </location>
</feature>
<dbReference type="GO" id="GO:0005524">
    <property type="term" value="F:ATP binding"/>
    <property type="evidence" value="ECO:0007669"/>
    <property type="project" value="InterPro"/>
</dbReference>
<dbReference type="EC" id="3.4.21.53" evidence="1"/>
<comment type="catalytic activity">
    <reaction evidence="1">
        <text>Hydrolysis of proteins in presence of ATP.</text>
        <dbReference type="EC" id="3.4.21.53"/>
    </reaction>
</comment>
<keyword evidence="5" id="KW-1185">Reference proteome</keyword>
<dbReference type="Proteomes" id="UP001139006">
    <property type="component" value="Unassembled WGS sequence"/>
</dbReference>
<name>A0A9X2JLU8_9LACO</name>
<keyword evidence="2" id="KW-0472">Membrane</keyword>
<dbReference type="GO" id="GO:0030163">
    <property type="term" value="P:protein catabolic process"/>
    <property type="evidence" value="ECO:0007669"/>
    <property type="project" value="InterPro"/>
</dbReference>
<dbReference type="InterPro" id="IPR020568">
    <property type="entry name" value="Ribosomal_Su5_D2-typ_SF"/>
</dbReference>
<keyword evidence="2" id="KW-1133">Transmembrane helix</keyword>
<gene>
    <name evidence="4" type="ORF">LB941_03780</name>
</gene>
<evidence type="ECO:0000313" key="4">
    <source>
        <dbReference type="EMBL" id="MCP0886456.1"/>
    </source>
</evidence>
<evidence type="ECO:0000256" key="1">
    <source>
        <dbReference type="PROSITE-ProRule" id="PRU01122"/>
    </source>
</evidence>
<keyword evidence="1" id="KW-0378">Hydrolase</keyword>
<accession>A0A9X2JLU8</accession>
<comment type="similarity">
    <text evidence="1">Belongs to the peptidase S16 family.</text>
</comment>
<protein>
    <recommendedName>
        <fullName evidence="1">endopeptidase La</fullName>
        <ecNumber evidence="1">3.4.21.53</ecNumber>
    </recommendedName>
</protein>
<dbReference type="InterPro" id="IPR001478">
    <property type="entry name" value="PDZ"/>
</dbReference>
<dbReference type="PANTHER" id="PTHR10046">
    <property type="entry name" value="ATP DEPENDENT LON PROTEASE FAMILY MEMBER"/>
    <property type="match status" value="1"/>
</dbReference>
<dbReference type="InterPro" id="IPR027065">
    <property type="entry name" value="Lon_Prtase"/>
</dbReference>
<dbReference type="EMBL" id="JAIULA010000005">
    <property type="protein sequence ID" value="MCP0886456.1"/>
    <property type="molecule type" value="Genomic_DNA"/>
</dbReference>
<reference evidence="4 5" key="1">
    <citation type="journal article" date="2023" name="Int. J. Syst. Evol. Microbiol.">
        <title>Ligilactobacillus ubinensis sp. nov., a novel species isolated from the wild ferment of a durian fruit (Durio zibethinus).</title>
        <authorList>
            <person name="Heng Y.C."/>
            <person name="Menon N."/>
            <person name="Chen B."/>
            <person name="Loo B.Z.L."/>
            <person name="Wong G.W.J."/>
            <person name="Lim A.C.H."/>
            <person name="Silvaraju S."/>
            <person name="Kittelmann S."/>
        </authorList>
    </citation>
    <scope>NUCLEOTIDE SEQUENCE [LARGE SCALE GENOMIC DNA]</scope>
    <source>
        <strain evidence="4 5">WILCCON 0076</strain>
    </source>
</reference>
<proteinExistence type="inferred from homology"/>
<dbReference type="AlphaFoldDB" id="A0A9X2JLU8"/>
<comment type="caution">
    <text evidence="4">The sequence shown here is derived from an EMBL/GenBank/DDBJ whole genome shotgun (WGS) entry which is preliminary data.</text>
</comment>
<keyword evidence="1" id="KW-0645">Protease</keyword>
<dbReference type="InterPro" id="IPR014721">
    <property type="entry name" value="Ribsml_uS5_D2-typ_fold_subgr"/>
</dbReference>
<dbReference type="Pfam" id="PF05362">
    <property type="entry name" value="Lon_C"/>
    <property type="match status" value="1"/>
</dbReference>
<dbReference type="Pfam" id="PF13180">
    <property type="entry name" value="PDZ_2"/>
    <property type="match status" value="1"/>
</dbReference>
<organism evidence="4 5">
    <name type="scientific">Ligilactobacillus ubinensis</name>
    <dbReference type="NCBI Taxonomy" id="2876789"/>
    <lineage>
        <taxon>Bacteria</taxon>
        <taxon>Bacillati</taxon>
        <taxon>Bacillota</taxon>
        <taxon>Bacilli</taxon>
        <taxon>Lactobacillales</taxon>
        <taxon>Lactobacillaceae</taxon>
        <taxon>Ligilactobacillus</taxon>
    </lineage>
</organism>
<keyword evidence="2" id="KW-0812">Transmembrane</keyword>
<feature type="domain" description="Lon proteolytic" evidence="3">
    <location>
        <begin position="232"/>
        <end position="346"/>
    </location>
</feature>
<dbReference type="GO" id="GO:0004252">
    <property type="term" value="F:serine-type endopeptidase activity"/>
    <property type="evidence" value="ECO:0007669"/>
    <property type="project" value="UniProtKB-UniRule"/>
</dbReference>
<dbReference type="SUPFAM" id="SSF54211">
    <property type="entry name" value="Ribosomal protein S5 domain 2-like"/>
    <property type="match status" value="1"/>
</dbReference>